<evidence type="ECO:0000256" key="8">
    <source>
        <dbReference type="PROSITE-ProRule" id="PRU01360"/>
    </source>
</evidence>
<dbReference type="PANTHER" id="PTHR47234">
    <property type="match status" value="1"/>
</dbReference>
<evidence type="ECO:0000256" key="1">
    <source>
        <dbReference type="ARBA" id="ARBA00004571"/>
    </source>
</evidence>
<comment type="similarity">
    <text evidence="8 9">Belongs to the TonB-dependent receptor family.</text>
</comment>
<protein>
    <recommendedName>
        <fullName evidence="14">TonB-dependent receptor</fullName>
    </recommendedName>
</protein>
<evidence type="ECO:0000256" key="2">
    <source>
        <dbReference type="ARBA" id="ARBA00022448"/>
    </source>
</evidence>
<dbReference type="STRING" id="1120919.GCA_000429165_02663"/>
<dbReference type="InterPro" id="IPR012910">
    <property type="entry name" value="Plug_dom"/>
</dbReference>
<dbReference type="Gene3D" id="2.40.170.20">
    <property type="entry name" value="TonB-dependent receptor, beta-barrel domain"/>
    <property type="match status" value="1"/>
</dbReference>
<evidence type="ECO:0000256" key="9">
    <source>
        <dbReference type="RuleBase" id="RU003357"/>
    </source>
</evidence>
<dbReference type="InterPro" id="IPR039426">
    <property type="entry name" value="TonB-dep_rcpt-like"/>
</dbReference>
<feature type="domain" description="TonB-dependent receptor-like beta-barrel" evidence="10">
    <location>
        <begin position="230"/>
        <end position="724"/>
    </location>
</feature>
<gene>
    <name evidence="12" type="ORF">ANI02nite_25580</name>
</gene>
<dbReference type="Pfam" id="PF00593">
    <property type="entry name" value="TonB_dep_Rec_b-barrel"/>
    <property type="match status" value="1"/>
</dbReference>
<dbReference type="Gene3D" id="2.170.130.10">
    <property type="entry name" value="TonB-dependent receptor, plug domain"/>
    <property type="match status" value="1"/>
</dbReference>
<dbReference type="PANTHER" id="PTHR47234:SF3">
    <property type="entry name" value="SECRETIN_TONB SHORT N-TERMINAL DOMAIN-CONTAINING PROTEIN"/>
    <property type="match status" value="1"/>
</dbReference>
<comment type="subcellular location">
    <subcellularLocation>
        <location evidence="1 8">Cell outer membrane</location>
        <topology evidence="1 8">Multi-pass membrane protein</topology>
    </subcellularLocation>
</comment>
<keyword evidence="2 8" id="KW-0813">Transport</keyword>
<dbReference type="InterPro" id="IPR036942">
    <property type="entry name" value="Beta-barrel_TonB_sf"/>
</dbReference>
<dbReference type="InterPro" id="IPR037066">
    <property type="entry name" value="Plug_dom_sf"/>
</dbReference>
<evidence type="ECO:0000256" key="4">
    <source>
        <dbReference type="ARBA" id="ARBA00022692"/>
    </source>
</evidence>
<comment type="caution">
    <text evidence="12">The sequence shown here is derived from an EMBL/GenBank/DDBJ whole genome shotgun (WGS) entry which is preliminary data.</text>
</comment>
<keyword evidence="7 8" id="KW-0998">Cell outer membrane</keyword>
<reference evidence="12 13" key="1">
    <citation type="submission" date="2019-07" db="EMBL/GenBank/DDBJ databases">
        <title>Whole genome shotgun sequence of Acetobacter nitrogenifigens NBRC 105050.</title>
        <authorList>
            <person name="Hosoyama A."/>
            <person name="Uohara A."/>
            <person name="Ohji S."/>
            <person name="Ichikawa N."/>
        </authorList>
    </citation>
    <scope>NUCLEOTIDE SEQUENCE [LARGE SCALE GENOMIC DNA]</scope>
    <source>
        <strain evidence="12 13">NBRC 105050</strain>
    </source>
</reference>
<dbReference type="SUPFAM" id="SSF56935">
    <property type="entry name" value="Porins"/>
    <property type="match status" value="1"/>
</dbReference>
<name>A0A511XCI7_9PROT</name>
<feature type="domain" description="TonB-dependent receptor plug" evidence="11">
    <location>
        <begin position="2"/>
        <end position="100"/>
    </location>
</feature>
<accession>A0A511XCI7</accession>
<dbReference type="AlphaFoldDB" id="A0A511XCI7"/>
<evidence type="ECO:0000256" key="5">
    <source>
        <dbReference type="ARBA" id="ARBA00023077"/>
    </source>
</evidence>
<evidence type="ECO:0000313" key="13">
    <source>
        <dbReference type="Proteomes" id="UP000321635"/>
    </source>
</evidence>
<dbReference type="EMBL" id="BJYF01000020">
    <property type="protein sequence ID" value="GEN60674.1"/>
    <property type="molecule type" value="Genomic_DNA"/>
</dbReference>
<sequence>MNLADALARTYPSINIMAKGSDTAALTSSIRMRGLNPNEVLVLVDGKRRHTTANVVQNSGPQFGSSPVDLNMIPANAIDHIEVLEDGAAAMYGSDAIAGVVNIITKKQDHGLNMSAQTGANAYNGDGWQYQIDIDGGLKLGKDGYLHLSGQMYHTDHMIPFVRDHRLIGSWPKNAYTVGYYTGVVANAKSVPVNSNQITSTPEETRENLGIDWGKPITDGINFYGLITYAHRHAEAIQNYRIPTIAPTIWPNGFSPIETIEENDYSATLGLKGDNFLGFNWDLSTTYGADEDRIYNKNTAIPGMLASTCSTNPSSGYYSAWGCGWSPTKVRAETYRFGQWTNNADFRRRINIAHTVPMVLAFGAEHRLETYDITAGDPPSYQVGGAQGYAGLGPQSAGSWSRDIWAGYVDGDFHFTKKWDVDLAGRFEHYTDVGNTENGKISTRYDFTHRIAIRGTIATGFRAPTMMEQHYSAMSVSPTAASGLLPVSSEAARILGASPLKPERSLSESGGVVVEPIDGLHVEADVYQINLRDRIVQGGTTKGALAQQAIEAMGYTLPTSSLDLNSVSAYYFSNGASTRTQGLDIKADYTFHLHKYGTLALSMGLDLNRTRLHHNGRSSTGSPLLNAQTIGYLTTASPRSKIILNAFYTVGSWDVNVRQTRYGETTDMMTYSDWTDTTLTCSTGGSLRASNSCFYAFKNTPLWLTDLEVGYRLNRVWHFAVGANDIFNVRPRKLPEFVRSTGALYDTNGQVPINGGYYYGRINASF</sequence>
<evidence type="ECO:0000313" key="12">
    <source>
        <dbReference type="EMBL" id="GEN60674.1"/>
    </source>
</evidence>
<evidence type="ECO:0000256" key="3">
    <source>
        <dbReference type="ARBA" id="ARBA00022452"/>
    </source>
</evidence>
<keyword evidence="3 8" id="KW-1134">Transmembrane beta strand</keyword>
<keyword evidence="5 9" id="KW-0798">TonB box</keyword>
<evidence type="ECO:0000259" key="11">
    <source>
        <dbReference type="Pfam" id="PF07715"/>
    </source>
</evidence>
<evidence type="ECO:0000259" key="10">
    <source>
        <dbReference type="Pfam" id="PF00593"/>
    </source>
</evidence>
<dbReference type="Proteomes" id="UP000321635">
    <property type="component" value="Unassembled WGS sequence"/>
</dbReference>
<keyword evidence="4 8" id="KW-0812">Transmembrane</keyword>
<dbReference type="Pfam" id="PF07715">
    <property type="entry name" value="Plug"/>
    <property type="match status" value="1"/>
</dbReference>
<evidence type="ECO:0008006" key="14">
    <source>
        <dbReference type="Google" id="ProtNLM"/>
    </source>
</evidence>
<dbReference type="GO" id="GO:0009279">
    <property type="term" value="C:cell outer membrane"/>
    <property type="evidence" value="ECO:0007669"/>
    <property type="project" value="UniProtKB-SubCell"/>
</dbReference>
<keyword evidence="6 8" id="KW-0472">Membrane</keyword>
<proteinExistence type="inferred from homology"/>
<dbReference type="PROSITE" id="PS52016">
    <property type="entry name" value="TONB_DEPENDENT_REC_3"/>
    <property type="match status" value="1"/>
</dbReference>
<evidence type="ECO:0000256" key="6">
    <source>
        <dbReference type="ARBA" id="ARBA00023136"/>
    </source>
</evidence>
<keyword evidence="13" id="KW-1185">Reference proteome</keyword>
<organism evidence="12 13">
    <name type="scientific">Acetobacter nitrogenifigens DSM 23921 = NBRC 105050</name>
    <dbReference type="NCBI Taxonomy" id="1120919"/>
    <lineage>
        <taxon>Bacteria</taxon>
        <taxon>Pseudomonadati</taxon>
        <taxon>Pseudomonadota</taxon>
        <taxon>Alphaproteobacteria</taxon>
        <taxon>Acetobacterales</taxon>
        <taxon>Acetobacteraceae</taxon>
        <taxon>Acetobacter</taxon>
    </lineage>
</organism>
<dbReference type="InterPro" id="IPR000531">
    <property type="entry name" value="Beta-barrel_TonB"/>
</dbReference>
<evidence type="ECO:0000256" key="7">
    <source>
        <dbReference type="ARBA" id="ARBA00023237"/>
    </source>
</evidence>